<reference evidence="1 2" key="1">
    <citation type="submission" date="2023-01" db="EMBL/GenBank/DDBJ databases">
        <authorList>
            <person name="Whitehead M."/>
        </authorList>
    </citation>
    <scope>NUCLEOTIDE SEQUENCE [LARGE SCALE GENOMIC DNA]</scope>
</reference>
<name>A0AAV0WEJ8_9HEMI</name>
<organism evidence="1 2">
    <name type="scientific">Macrosiphum euphorbiae</name>
    <name type="common">potato aphid</name>
    <dbReference type="NCBI Taxonomy" id="13131"/>
    <lineage>
        <taxon>Eukaryota</taxon>
        <taxon>Metazoa</taxon>
        <taxon>Ecdysozoa</taxon>
        <taxon>Arthropoda</taxon>
        <taxon>Hexapoda</taxon>
        <taxon>Insecta</taxon>
        <taxon>Pterygota</taxon>
        <taxon>Neoptera</taxon>
        <taxon>Paraneoptera</taxon>
        <taxon>Hemiptera</taxon>
        <taxon>Sternorrhyncha</taxon>
        <taxon>Aphidomorpha</taxon>
        <taxon>Aphidoidea</taxon>
        <taxon>Aphididae</taxon>
        <taxon>Macrosiphini</taxon>
        <taxon>Macrosiphum</taxon>
    </lineage>
</organism>
<evidence type="ECO:0000313" key="2">
    <source>
        <dbReference type="Proteomes" id="UP001160148"/>
    </source>
</evidence>
<dbReference type="Proteomes" id="UP001160148">
    <property type="component" value="Unassembled WGS sequence"/>
</dbReference>
<proteinExistence type="predicted"/>
<dbReference type="AlphaFoldDB" id="A0AAV0WEJ8"/>
<accession>A0AAV0WEJ8</accession>
<protein>
    <submittedName>
        <fullName evidence="1">Uncharacterized protein</fullName>
    </submittedName>
</protein>
<comment type="caution">
    <text evidence="1">The sequence shown here is derived from an EMBL/GenBank/DDBJ whole genome shotgun (WGS) entry which is preliminary data.</text>
</comment>
<gene>
    <name evidence="1" type="ORF">MEUPH1_LOCUS10178</name>
</gene>
<dbReference type="PANTHER" id="PTHR31912:SF34">
    <property type="entry name" value="NOTOCHORD-RELATED PROTEIN"/>
    <property type="match status" value="1"/>
</dbReference>
<keyword evidence="2" id="KW-1185">Reference proteome</keyword>
<sequence length="609" mass="71507">MLTELNKTQVEHSLMGETIYDEKVPKGALLPLNEQFKKYLEHGDNLNSFINKLTLRKNDNSSISHFVQGNLWRQKTLQYVGKLVFPFFLYMDDVEINNPLGSHAMSQSISAIYYSFPLAENSSQLSNIFLAALIKTTDYKKFGNEPCLTHLIQEINVLEKEGIIVTTPSGEFHVHFILGLILGDNLGLNTMLDFSKSFSANYYCRFCKASKSEALELFVENKQLLRTINNYSNDINTNDFKSTGIYQESVLNQIYSFYVVTNYCVDVMHDIFEGICHYDICHVIFYYTQTVKLFSLEKLNNRKTTFHYGPIEVGNISPEITLLHLQNNHLKMSAREVMTFIHFFPLMIGYLIPEDDEVWNFVIILLKIVELLLSYKFTESSIIYLEQLIKDHNFLYSQLFNDRLKPKHHFLIHYPNIIRESGPPRHFWCFRFEGKHKEIKMYARSITSRKNITLTLAKKFQIKFAYLLMQPKKDDLVLNFKHKIKESQFGKLISDKYKITPNQYECYNKIEYKGTNYKEGYYLTRFIYEMCLFKIIEIIVISNIKIIILTKQIQLNGFHSHLEAYEVDFNEHIILNPVFNEINDFNGLPINVVNTSIGKKMFRTKEYFM</sequence>
<dbReference type="PANTHER" id="PTHR31912">
    <property type="entry name" value="IP13529P"/>
    <property type="match status" value="1"/>
</dbReference>
<evidence type="ECO:0000313" key="1">
    <source>
        <dbReference type="EMBL" id="CAI6354137.1"/>
    </source>
</evidence>
<dbReference type="EMBL" id="CARXXK010000002">
    <property type="protein sequence ID" value="CAI6354137.1"/>
    <property type="molecule type" value="Genomic_DNA"/>
</dbReference>